<comment type="caution">
    <text evidence="1">The sequence shown here is derived from an EMBL/GenBank/DDBJ whole genome shotgun (WGS) entry which is preliminary data.</text>
</comment>
<dbReference type="Proteomes" id="UP001197214">
    <property type="component" value="Unassembled WGS sequence"/>
</dbReference>
<protein>
    <submittedName>
        <fullName evidence="1">MBL fold metallo-hydrolase</fullName>
    </submittedName>
</protein>
<name>A0ABS6XKI5_9SPHN</name>
<organism evidence="1 2">
    <name type="scientific">Stakelama flava</name>
    <dbReference type="NCBI Taxonomy" id="2860338"/>
    <lineage>
        <taxon>Bacteria</taxon>
        <taxon>Pseudomonadati</taxon>
        <taxon>Pseudomonadota</taxon>
        <taxon>Alphaproteobacteria</taxon>
        <taxon>Sphingomonadales</taxon>
        <taxon>Sphingomonadaceae</taxon>
        <taxon>Stakelama</taxon>
    </lineage>
</organism>
<dbReference type="RefSeq" id="WP_219237449.1">
    <property type="nucleotide sequence ID" value="NZ_JAHWZX010000004.1"/>
</dbReference>
<reference evidence="1 2" key="1">
    <citation type="submission" date="2021-07" db="EMBL/GenBank/DDBJ databases">
        <title>Stakelama flava sp. nov., a novel endophytic bacterium isolated from branch of Kandelia candel.</title>
        <authorList>
            <person name="Tuo L."/>
        </authorList>
    </citation>
    <scope>NUCLEOTIDE SEQUENCE [LARGE SCALE GENOMIC DNA]</scope>
    <source>
        <strain evidence="1 2">CBK3Z-3</strain>
    </source>
</reference>
<gene>
    <name evidence="1" type="ORF">KY084_05505</name>
</gene>
<accession>A0ABS6XKI5</accession>
<evidence type="ECO:0000313" key="2">
    <source>
        <dbReference type="Proteomes" id="UP001197214"/>
    </source>
</evidence>
<evidence type="ECO:0000313" key="1">
    <source>
        <dbReference type="EMBL" id="MBW4330328.1"/>
    </source>
</evidence>
<keyword evidence="2" id="KW-1185">Reference proteome</keyword>
<sequence>MRRIAGNFWNIRGDYRIAGILNVGTQMSLVRRANGRFILIDSYDVGEEDRRDLLSLTDGGHSIDAVLNVHPFHTLHCGAIHALLPHARLIGTRRHRDLLPDLPWESDDIEAAAVQDQFADLFEFSIPAGVDFISADERVHVGSVLVRHRESGVVHVDDTLNSFNAPGPFKSLVSPRLRFHPMLAKALEPRSGAADAYTDWARDLVDRWAETPIVCAAHSAVRMLSPGGWKSEMLNALSDASKTLDRHRETHG</sequence>
<dbReference type="EMBL" id="JAHWZX010000004">
    <property type="protein sequence ID" value="MBW4330328.1"/>
    <property type="molecule type" value="Genomic_DNA"/>
</dbReference>
<proteinExistence type="predicted"/>